<dbReference type="SUPFAM" id="SSF47336">
    <property type="entry name" value="ACP-like"/>
    <property type="match status" value="3"/>
</dbReference>
<keyword evidence="4" id="KW-0808">Transferase</keyword>
<keyword evidence="7" id="KW-0012">Acyltransferase</keyword>
<dbReference type="Pfam" id="PF02801">
    <property type="entry name" value="Ketoacyl-synt_C"/>
    <property type="match status" value="3"/>
</dbReference>
<dbReference type="GO" id="GO:0004315">
    <property type="term" value="F:3-oxoacyl-[acyl-carrier-protein] synthase activity"/>
    <property type="evidence" value="ECO:0007669"/>
    <property type="project" value="InterPro"/>
</dbReference>
<keyword evidence="14" id="KW-1185">Reference proteome</keyword>
<comment type="caution">
    <text evidence="12">The sequence shown here is derived from an EMBL/GenBank/DDBJ whole genome shotgun (WGS) entry which is preliminary data.</text>
</comment>
<dbReference type="SMART" id="SM00827">
    <property type="entry name" value="PKS_AT"/>
    <property type="match status" value="3"/>
</dbReference>
<dbReference type="EMBL" id="RBDX01000033">
    <property type="protein sequence ID" value="RKN04693.1"/>
    <property type="molecule type" value="Genomic_DNA"/>
</dbReference>
<dbReference type="GO" id="GO:0033068">
    <property type="term" value="P:macrolide biosynthetic process"/>
    <property type="evidence" value="ECO:0007669"/>
    <property type="project" value="UniProtKB-ARBA"/>
</dbReference>
<dbReference type="InterPro" id="IPR055123">
    <property type="entry name" value="SpnB-like_Rossmann"/>
</dbReference>
<dbReference type="InterPro" id="IPR042104">
    <property type="entry name" value="PKS_dehydratase_sf"/>
</dbReference>
<evidence type="ECO:0000256" key="8">
    <source>
        <dbReference type="PROSITE-ProRule" id="PRU01363"/>
    </source>
</evidence>
<dbReference type="SMART" id="SM00826">
    <property type="entry name" value="PKS_DH"/>
    <property type="match status" value="1"/>
</dbReference>
<dbReference type="InterPro" id="IPR014031">
    <property type="entry name" value="Ketoacyl_synth_C"/>
</dbReference>
<dbReference type="Gene3D" id="3.40.50.720">
    <property type="entry name" value="NAD(P)-binding Rossmann-like Domain"/>
    <property type="match status" value="2"/>
</dbReference>
<dbReference type="Pfam" id="PF00698">
    <property type="entry name" value="Acyl_transf_1"/>
    <property type="match status" value="3"/>
</dbReference>
<evidence type="ECO:0000256" key="3">
    <source>
        <dbReference type="ARBA" id="ARBA00022553"/>
    </source>
</evidence>
<dbReference type="InterPro" id="IPR014043">
    <property type="entry name" value="Acyl_transferase_dom"/>
</dbReference>
<dbReference type="FunFam" id="1.10.1200.10:FF:000007">
    <property type="entry name" value="Probable polyketide synthase pks17"/>
    <property type="match status" value="1"/>
</dbReference>
<dbReference type="SMART" id="SM00822">
    <property type="entry name" value="PKS_KR"/>
    <property type="match status" value="2"/>
</dbReference>
<dbReference type="Pfam" id="PF00109">
    <property type="entry name" value="ketoacyl-synt"/>
    <property type="match status" value="3"/>
</dbReference>
<evidence type="ECO:0000256" key="6">
    <source>
        <dbReference type="ARBA" id="ARBA00023268"/>
    </source>
</evidence>
<dbReference type="Pfam" id="PF16197">
    <property type="entry name" value="KAsynt_C_assoc"/>
    <property type="match status" value="3"/>
</dbReference>
<evidence type="ECO:0000256" key="4">
    <source>
        <dbReference type="ARBA" id="ARBA00022679"/>
    </source>
</evidence>
<keyword evidence="3" id="KW-0597">Phosphoprotein</keyword>
<evidence type="ECO:0000256" key="7">
    <source>
        <dbReference type="ARBA" id="ARBA00023315"/>
    </source>
</evidence>
<dbReference type="Pfam" id="PF14765">
    <property type="entry name" value="PS-DH"/>
    <property type="match status" value="1"/>
</dbReference>
<dbReference type="PROSITE" id="PS52004">
    <property type="entry name" value="KS3_2"/>
    <property type="match status" value="3"/>
</dbReference>
<dbReference type="InterPro" id="IPR036291">
    <property type="entry name" value="NAD(P)-bd_dom_sf"/>
</dbReference>
<dbReference type="SMART" id="SM01294">
    <property type="entry name" value="PKS_PP_betabranch"/>
    <property type="match status" value="2"/>
</dbReference>
<dbReference type="InterPro" id="IPR049552">
    <property type="entry name" value="PKS_DH_N"/>
</dbReference>
<keyword evidence="5" id="KW-0045">Antibiotic biosynthesis</keyword>
<dbReference type="SMART" id="SM00823">
    <property type="entry name" value="PKS_PP"/>
    <property type="match status" value="3"/>
</dbReference>
<feature type="domain" description="Carrier" evidence="9">
    <location>
        <begin position="2286"/>
        <end position="2361"/>
    </location>
</feature>
<keyword evidence="6" id="KW-0511">Multifunctional enzyme</keyword>
<accession>A0A3A9VX00</accession>
<feature type="domain" description="Carrier" evidence="9">
    <location>
        <begin position="3988"/>
        <end position="4063"/>
    </location>
</feature>
<feature type="domain" description="Carrier" evidence="9">
    <location>
        <begin position="867"/>
        <end position="942"/>
    </location>
</feature>
<comment type="pathway">
    <text evidence="1">Antibiotic biosynthesis.</text>
</comment>
<dbReference type="InterPro" id="IPR057326">
    <property type="entry name" value="KR_dom"/>
</dbReference>
<dbReference type="InterPro" id="IPR049551">
    <property type="entry name" value="PKS_DH_C"/>
</dbReference>
<evidence type="ECO:0000259" key="11">
    <source>
        <dbReference type="PROSITE" id="PS52019"/>
    </source>
</evidence>
<reference evidence="14 15" key="1">
    <citation type="submission" date="2018-09" db="EMBL/GenBank/DDBJ databases">
        <title>Streptomyces sp. nov. DS1-2, an endophytic actinomycete isolated from roots of Dendrobium scabrilingue.</title>
        <authorList>
            <person name="Kuncharoen N."/>
            <person name="Kudo T."/>
            <person name="Ohkuma M."/>
            <person name="Yuki M."/>
            <person name="Tanasupawat S."/>
        </authorList>
    </citation>
    <scope>NUCLEOTIDE SEQUENCE [LARGE SCALE GENOMIC DNA]</scope>
    <source>
        <strain evidence="12 15">AZ1-7</strain>
        <strain evidence="13 14">DS1-2</strain>
    </source>
</reference>
<dbReference type="SUPFAM" id="SSF52151">
    <property type="entry name" value="FabD/lysophospholipase-like"/>
    <property type="match status" value="3"/>
</dbReference>
<dbReference type="InterPro" id="IPR016036">
    <property type="entry name" value="Malonyl_transacylase_ACP-bd"/>
</dbReference>
<evidence type="ECO:0000259" key="9">
    <source>
        <dbReference type="PROSITE" id="PS50075"/>
    </source>
</evidence>
<evidence type="ECO:0000313" key="14">
    <source>
        <dbReference type="Proteomes" id="UP000268652"/>
    </source>
</evidence>
<dbReference type="PANTHER" id="PTHR43775:SF51">
    <property type="entry name" value="INACTIVE PHENOLPHTHIOCEROL SYNTHESIS POLYKETIDE SYNTHASE TYPE I PKS1-RELATED"/>
    <property type="match status" value="1"/>
</dbReference>
<dbReference type="InterPro" id="IPR016035">
    <property type="entry name" value="Acyl_Trfase/lysoPLipase"/>
</dbReference>
<dbReference type="PROSITE" id="PS50075">
    <property type="entry name" value="CARRIER"/>
    <property type="match status" value="3"/>
</dbReference>
<dbReference type="FunFam" id="3.40.47.10:FF:000019">
    <property type="entry name" value="Polyketide synthase type I"/>
    <property type="match status" value="2"/>
</dbReference>
<dbReference type="PROSITE" id="PS52019">
    <property type="entry name" value="PKS_MFAS_DH"/>
    <property type="match status" value="1"/>
</dbReference>
<dbReference type="InterPro" id="IPR036736">
    <property type="entry name" value="ACP-like_sf"/>
</dbReference>
<organism evidence="12 15">
    <name type="scientific">Streptomyces radicis</name>
    <dbReference type="NCBI Taxonomy" id="1750517"/>
    <lineage>
        <taxon>Bacteria</taxon>
        <taxon>Bacillati</taxon>
        <taxon>Actinomycetota</taxon>
        <taxon>Actinomycetes</taxon>
        <taxon>Kitasatosporales</taxon>
        <taxon>Streptomycetaceae</taxon>
        <taxon>Streptomyces</taxon>
    </lineage>
</organism>
<keyword evidence="2" id="KW-0596">Phosphopantetheine</keyword>
<dbReference type="Pfam" id="PF00550">
    <property type="entry name" value="PP-binding"/>
    <property type="match status" value="3"/>
</dbReference>
<dbReference type="Gene3D" id="3.40.366.10">
    <property type="entry name" value="Malonyl-Coenzyme A Acyl Carrier Protein, domain 2"/>
    <property type="match status" value="3"/>
</dbReference>
<dbReference type="GO" id="GO:0004312">
    <property type="term" value="F:fatty acid synthase activity"/>
    <property type="evidence" value="ECO:0007669"/>
    <property type="project" value="TreeGrafter"/>
</dbReference>
<dbReference type="InterPro" id="IPR050091">
    <property type="entry name" value="PKS_NRPS_Biosynth_Enz"/>
</dbReference>
<evidence type="ECO:0000256" key="5">
    <source>
        <dbReference type="ARBA" id="ARBA00023194"/>
    </source>
</evidence>
<dbReference type="PANTHER" id="PTHR43775">
    <property type="entry name" value="FATTY ACID SYNTHASE"/>
    <property type="match status" value="1"/>
</dbReference>
<dbReference type="InterPro" id="IPR009081">
    <property type="entry name" value="PP-bd_ACP"/>
</dbReference>
<dbReference type="SUPFAM" id="SSF53901">
    <property type="entry name" value="Thiolase-like"/>
    <property type="match status" value="3"/>
</dbReference>
<feature type="region of interest" description="C-terminal hotdog fold" evidence="8">
    <location>
        <begin position="3382"/>
        <end position="3516"/>
    </location>
</feature>
<evidence type="ECO:0000313" key="15">
    <source>
        <dbReference type="Proteomes" id="UP000275024"/>
    </source>
</evidence>
<proteinExistence type="predicted"/>
<dbReference type="InterPro" id="IPR020806">
    <property type="entry name" value="PKS_PP-bd"/>
</dbReference>
<dbReference type="PROSITE" id="PS00606">
    <property type="entry name" value="KS3_1"/>
    <property type="match status" value="2"/>
</dbReference>
<comment type="caution">
    <text evidence="8">Lacks conserved residue(s) required for the propagation of feature annotation.</text>
</comment>
<dbReference type="CDD" id="cd08956">
    <property type="entry name" value="KR_3_FAS_SDR_x"/>
    <property type="match status" value="1"/>
</dbReference>
<dbReference type="OrthoDB" id="9778690at2"/>
<name>A0A3A9VX00_9ACTN</name>
<dbReference type="SMART" id="SM00825">
    <property type="entry name" value="PKS_KS"/>
    <property type="match status" value="3"/>
</dbReference>
<dbReference type="GO" id="GO:0006633">
    <property type="term" value="P:fatty acid biosynthetic process"/>
    <property type="evidence" value="ECO:0007669"/>
    <property type="project" value="InterPro"/>
</dbReference>
<dbReference type="Pfam" id="PF22953">
    <property type="entry name" value="SpnB_Rossmann"/>
    <property type="match status" value="1"/>
</dbReference>
<gene>
    <name evidence="13" type="ORF">D7318_27010</name>
    <name evidence="12" type="ORF">D7319_27605</name>
</gene>
<feature type="domain" description="Ketosynthase family 3 (KS3)" evidence="10">
    <location>
        <begin position="958"/>
        <end position="1383"/>
    </location>
</feature>
<dbReference type="InterPro" id="IPR006162">
    <property type="entry name" value="Ppantetheine_attach_site"/>
</dbReference>
<dbReference type="RefSeq" id="WP_120699841.1">
    <property type="nucleotide sequence ID" value="NZ_RBDX01000033.1"/>
</dbReference>
<evidence type="ECO:0000259" key="10">
    <source>
        <dbReference type="PROSITE" id="PS52004"/>
    </source>
</evidence>
<dbReference type="InterPro" id="IPR018201">
    <property type="entry name" value="Ketoacyl_synth_AS"/>
</dbReference>
<evidence type="ECO:0000313" key="13">
    <source>
        <dbReference type="EMBL" id="RKN15625.1"/>
    </source>
</evidence>
<dbReference type="InterPro" id="IPR020807">
    <property type="entry name" value="PKS_DH"/>
</dbReference>
<dbReference type="InterPro" id="IPR014030">
    <property type="entry name" value="Ketoacyl_synth_N"/>
</dbReference>
<evidence type="ECO:0000256" key="1">
    <source>
        <dbReference type="ARBA" id="ARBA00004792"/>
    </source>
</evidence>
<dbReference type="Gene3D" id="1.10.1200.10">
    <property type="entry name" value="ACP-like"/>
    <property type="match status" value="3"/>
</dbReference>
<evidence type="ECO:0000313" key="12">
    <source>
        <dbReference type="EMBL" id="RKN04693.1"/>
    </source>
</evidence>
<dbReference type="Proteomes" id="UP000275024">
    <property type="component" value="Unassembled WGS sequence"/>
</dbReference>
<dbReference type="CDD" id="cd00833">
    <property type="entry name" value="PKS"/>
    <property type="match status" value="3"/>
</dbReference>
<dbReference type="Gene3D" id="3.30.70.3290">
    <property type="match status" value="3"/>
</dbReference>
<dbReference type="Pfam" id="PF08659">
    <property type="entry name" value="KR"/>
    <property type="match status" value="2"/>
</dbReference>
<dbReference type="InterPro" id="IPR001227">
    <property type="entry name" value="Ac_transferase_dom_sf"/>
</dbReference>
<protein>
    <submittedName>
        <fullName evidence="12">SDR family NAD(P)-dependent oxidoreductase</fullName>
    </submittedName>
</protein>
<dbReference type="InterPro" id="IPR032821">
    <property type="entry name" value="PKS_assoc"/>
</dbReference>
<dbReference type="SUPFAM" id="SSF55048">
    <property type="entry name" value="Probable ACP-binding domain of malonyl-CoA ACP transacylase"/>
    <property type="match status" value="3"/>
</dbReference>
<evidence type="ECO:0000256" key="2">
    <source>
        <dbReference type="ARBA" id="ARBA00022450"/>
    </source>
</evidence>
<feature type="region of interest" description="N-terminal hotdog fold" evidence="8">
    <location>
        <begin position="3247"/>
        <end position="3369"/>
    </location>
</feature>
<dbReference type="PROSITE" id="PS00012">
    <property type="entry name" value="PHOSPHOPANTETHEINE"/>
    <property type="match status" value="2"/>
</dbReference>
<dbReference type="InterPro" id="IPR013968">
    <property type="entry name" value="PKS_KR"/>
</dbReference>
<feature type="domain" description="Ketosynthase family 3 (KS3)" evidence="10">
    <location>
        <begin position="14"/>
        <end position="423"/>
    </location>
</feature>
<dbReference type="InterPro" id="IPR049900">
    <property type="entry name" value="PKS_mFAS_DH"/>
</dbReference>
<dbReference type="InterPro" id="IPR016039">
    <property type="entry name" value="Thiolase-like"/>
</dbReference>
<feature type="domain" description="Ketosynthase family 3 (KS3)" evidence="10">
    <location>
        <begin position="2378"/>
        <end position="2803"/>
    </location>
</feature>
<feature type="domain" description="PKS/mFAS DH" evidence="11">
    <location>
        <begin position="3247"/>
        <end position="3516"/>
    </location>
</feature>
<dbReference type="Gene3D" id="3.40.47.10">
    <property type="match status" value="3"/>
</dbReference>
<sequence length="4145" mass="433348">MAHNTSDVSWSAAECAIAVVGMSCRLPGAPDIDAYWSLLRDGVSAIGPAPADRWDPKAPTDRGGFLDHVDRFDPAFFGMTAREAAMTDPQQRLTLELVWEALEHARILPATLDGSRAGVFVGAMWDDYATLVHRHGTDALTAHSLTGLQRGVIANRVSHTLGLNGPSMTVDTGQSSSLVAVHTAVESLRNGESTLALAGGVNLVIAPHSTAAPARFGGLSPDGLCYTFDERANGYVRGEGGGVVVLKRLDDARADGDRVICVIRGSAVNNDGGGETIATPRQDTQAEVIRLAHTRAGTTPERVQYVELHGTGTRTGDPVEAAALGAALGTHRTTPLAVGSAKTNVGHTEGAAGITGLLKAVLALHHRTLPATLNHRRPGVPLDALNLRVVTETGPWPRPDAPLVAGVSSFGVGGTNCHVVLEQAPDPAPPTEPVSPPAALPVTLAARNDAALREQAARLLAHLDAHPRLTPLDCAFTTATARTAFDRRAAVLAGDRATLRTGLDTLAHGGSTPGVMRGTAARDEKLAFLFSGQGSQRLGMGRELYGAFPVYAEAFDAVCARFELPVKDVVFGEDADLLNRTEYTQAGLFAVEVALFRLVEYWGVRPDFLAGHSIGEIAAAHVAGVLSLDDACTLVAARGRLMGALPEGGAMIAVQAPEAEVLPLLVEGVDLAAVNGPDSMVLSGDESAVVELARRWKHKRLRVSHAFHSHLMDPMLDEFRSVAQALTYHPAQLPIAGQPESVDAEYWVRHVRDAVRFHDAVESLRAQGVGTFLEVGPDGVLSAMADGIPLLRKDRPEAESLLATLATAFTRGVTVDWASFYAGTGARHVDLPTYAFQRERHWFDEDTPHSALAPTPESVAPTSLTHEEALELVRAQAALVIGTAHPSQIPADATFRDLGFTSLLGIDLCALLNNATGLRLPNTLIFDHPTPLAVAELLSATPGGDATPTAAPVAMSDDEPIAIVAMGCRYPGEVRSPDDLWKLVIDEEDAITPLPVDRGWNVESLYHPEPGRPGKTYVREGGFLHDAAAFDPAFFGISPREALAMDPQQRLLLETSWEAFERAGIAPSTLRGSTTGVFVGAMAGDYGPRLHEAPDDFGGYLLTGTTASVASGRLSYTYGFEGPALTVDTACSSSLVALHVAMRALRRGECSLALAGGVTLMSTPGILVEFSRQRGLAADGRCKPFAEAADGTAWAEGAGLLLIERLSDARRNGHPVLAVLRGSAVNQDGASNGLTAPNGPSQQRVIHAALADAGLTTADVDAVEAHGTGTTLGDPIEAQALLATYGRDRDAERPLWLGSLKSNIGHTQAAAGVAGVIKMVMAMRNGVLPRSLHVDAPSSHVDWSSGAVTLLAETRAWESNGSRRAGVSSFGVSGTNAHVIVEQAPSDEPQGGRPPASGPVPWVLSGRSEAALRAMAGQLVSRIGALDARDVAATLLSRSAFEHRAVVVSGAEGLEALASGAPTAGVVEGVARAAGGTVFVFPGQGSQWVGMASGLWDASPVFRGSMVACGEALRPFVDWDFEAALSDEALLARVDVVQPVLWAVMVSLAAVWRSHGVEPAAVVGHSQGEIAAAVVSGALSLEDGARVVALRSRSIVALAGRGGMISVPLPVDEVVLPEGVSIAAVNGPNSVVVSGDPEGLETVLATVERSRRINVDYSSHSAHVESLRDEILEVLAPIAPRSGDIPFYSALTGGEFDAAGLDAAYWYENLRNTVRFEQATRALLADGFGAFIETSAHPVLGVALRETSADADAIVLGTLRRSDGGMERLLLSLGEAFVHGIPVDWHIAHGRHVDLPTYPFQRQRYWPEAPAARDVVDGEFWAAVERGELALDKTAQRAITAWRDGRKQRSAIDSWRYRVEWKPLTDRPAQPLTGTWLLIGDAEPYAAALRAHGARVVTEPEDRVTAILAVDPAPVDVVALLADDSDATLWCLTHGAWEADPSRAAVWGLGLGAAVEHPDRWGGLVDIEGPADERSLTRLIAVLQGDEDQVSIRRSGAFGRRLVRAGAAPAGTWEPTGTCLVTGGTGALGAHVTRWLVERGAQRVVLASRRGENAPGAAELRADLEGRLTFATCDMTDPAAIAELVNGIPDLGVVIHAAGIEDHGPIGALTPARIDEVLAPKADAARHLHEATRGRDLRAFVLFSSGAGVWGSGGQGAYGAANAVLDALAAHRRAQGLPATSLAWGAWRGAGMATQYGDTVHWERLGLAPMDPALAIAALDQALAADEVAVTVADIDWDRFAPAFTAVRPSKLLSPLTGTGGDAAKGDAPDGLAARLTGLPEPEQRALVLELVRVHAAAVLGHQGIDGVATDKAFKSFGFDSLMTVELVKRLTGATGVRLLPNAVFDHPTPTALAEHVRAQALGVKADAEVVVAPVAVDEPIAIVAMGCRFPGGISSPDDLWNLVVGEDEAITPFPEDRGWDIEALYDPEPGQAGKTYVREGGFLDDVAAFDPEFFGISPREALAMDPQQRLLLETSWEAFERAGIDPATLRGSRTGVFVGTMWQDYGPRLHEAPEDFSGHLLTGTTTSIASGRLSYTYSFEGPAVTVDTGCSSALVAFHWAAQALRRGECDLSVVGGATVMPTPGVFVEFSRQRGLATDGRCKPFAEAADGTGWAEGIGVLLVERLSDARRNGHPVLAVLRGSAVNQDGASNGLTAPNGPSQQRVIRQALASAGLSPSDVDVVEAHGTGTTLGDPIEAQALLATYGQDRDAERPLWLGSLKSNIGHTQAAAGVAGVIKTVMAMRHGIMPRTLHVDAPSSHVDWSSGAVELLTEARAWEPNGPRRAGVSAFGISGTNAHIILEQPEETPAAPEPVVADAPGPVPWVLTARSEAALREAAGRLAPLAERLDAHDIAATLLSRPLLEHRAVVLNGDLDAVTRGEPAMGVVEGVARPLGGTVFVFPGQGSQWVGMASGLWDASPVFRGSMVACGEALRPFVDWDFEAALGDEALLGRVDVVQPVLWAVMVSLAAVWRSHGVEPAAVVGHSQGEIAAAVVSGALSLEDGARVVALRSRSIVALAGRGGMISVPLPVDEVVLPEGVSIAAVNGPNSVVVSGDPEGLETVLATVERSRRINVDYSSHSAHVESLRDEILEVLAPIAPRSGDIPFYSALTGGEFEAAGLDAAYWYENLRNTVRFEQATRALLADGFGVFIETSAHPVLGIALRETAEDADAIVLGTLRRSDGGMERLLLSLGEAFVHGIPVDWHIPHGRQVDLPTYPFQRQRYWPETQPAQAGDLGAAGLDATGHPLLGAAVTLADGGGLVLTGRLSPDAQPWLLDHVVGGVPLLPATALLDLALHAGARVGCDLVEELTLESPIALPAEGGLQLQVTVGAPDDAGRRTVALYSRAEDAAEWTRRCGGTLAPAADPAPAAGLTAWPPPGAEPVDIDALFDRMADQGIDYGPAFHGLAAAWRDGDHLYAEIDAAKDADRYALHPAELGTSLHLLSLGDAPDAGPLRMPFIWSGARLHTPGTGALRVRISPAGDEGLAFLVADATGAPVATVASMVRRTVSAVTGLGALESLHQVRWTPLTPPANTATGAAHRRWGLLGPDERKVGALLGSSGVPLTSYPDLAAIDDVPDAVFLPVPGAAAPGDTPGAVRSAVHAALTTVQGWLADARFAASRLVVVGAGVEDDPAQAAVWGLLRSAQREHPDAITLLDIGDAPDALTGPTLTAAVRAGEPEIAARAGTLVAPRLARAAAPSAPTAPTAPAEARRLTGTVLVTGASGGLGMALARHLVETHDVRGLVLASRRGASHAPLAALADELRARGARVAVPACDVSERDQVLALLDGIDDLTAVIHTAAVLDDGTIQSITPERVGRVLAPKTDAALHLHELTEGRDLSAFVMFSSIGGRLSGIGQGAYSAANATLEALARRRRARGLPGTALAWGLWADEGGMGSRLDATDIERHSQSGIAALPMAEGLALFDAALASDEAVLAPVRLNHAALRDLAEAGNLPPLLTDLVRAPRRERAPKDTGPASLAGASVETLAELVRSHVAAVLGYAGPRAVEENRAFTELGLDSLTAVELRNRLSAATGLRLPATLVFDAPTPSAVATELARRLSPPDAGTAHADTADDARVRDLLATVPVARLRDTGLLTQLLALTVSAEESTTPDGAPGEDNTVDIDAMDVADLIHLAMDGTES</sequence>
<dbReference type="Pfam" id="PF21089">
    <property type="entry name" value="PKS_DH_N"/>
    <property type="match status" value="1"/>
</dbReference>
<dbReference type="SUPFAM" id="SSF51735">
    <property type="entry name" value="NAD(P)-binding Rossmann-fold domains"/>
    <property type="match status" value="4"/>
</dbReference>
<dbReference type="EMBL" id="RBDY01000031">
    <property type="protein sequence ID" value="RKN15625.1"/>
    <property type="molecule type" value="Genomic_DNA"/>
</dbReference>
<dbReference type="InterPro" id="IPR020841">
    <property type="entry name" value="PKS_Beta-ketoAc_synthase_dom"/>
</dbReference>
<dbReference type="Proteomes" id="UP000268652">
    <property type="component" value="Unassembled WGS sequence"/>
</dbReference>
<dbReference type="Gene3D" id="3.10.129.110">
    <property type="entry name" value="Polyketide synthase dehydratase"/>
    <property type="match status" value="1"/>
</dbReference>
<dbReference type="GO" id="GO:0031177">
    <property type="term" value="F:phosphopantetheine binding"/>
    <property type="evidence" value="ECO:0007669"/>
    <property type="project" value="InterPro"/>
</dbReference>
<dbReference type="CDD" id="cd08952">
    <property type="entry name" value="KR_1_SDR_x"/>
    <property type="match status" value="1"/>
</dbReference>